<dbReference type="RefSeq" id="XP_018189713.1">
    <property type="nucleotide sequence ID" value="XM_018336957.1"/>
</dbReference>
<dbReference type="GO" id="GO:0003690">
    <property type="term" value="F:double-stranded DNA binding"/>
    <property type="evidence" value="ECO:0007669"/>
    <property type="project" value="TreeGrafter"/>
</dbReference>
<evidence type="ECO:0000256" key="3">
    <source>
        <dbReference type="ARBA" id="ARBA00007726"/>
    </source>
</evidence>
<keyword evidence="9 19" id="KW-0378">Hydrolase</keyword>
<feature type="compositionally biased region" description="Polar residues" evidence="20">
    <location>
        <begin position="261"/>
        <end position="270"/>
    </location>
</feature>
<evidence type="ECO:0000256" key="7">
    <source>
        <dbReference type="ARBA" id="ARBA00022741"/>
    </source>
</evidence>
<dbReference type="SUPFAM" id="SSF53300">
    <property type="entry name" value="vWA-like"/>
    <property type="match status" value="1"/>
</dbReference>
<evidence type="ECO:0000256" key="2">
    <source>
        <dbReference type="ARBA" id="ARBA00004574"/>
    </source>
</evidence>
<dbReference type="STRING" id="1328760.A0A165HZY1"/>
<comment type="subcellular location">
    <subcellularLocation>
        <location evidence="2">Chromosome</location>
        <location evidence="2">Telomere</location>
    </subcellularLocation>
    <subcellularLocation>
        <location evidence="1 19">Nucleus</location>
    </subcellularLocation>
</comment>
<dbReference type="GeneID" id="28902094"/>
<evidence type="ECO:0000256" key="17">
    <source>
        <dbReference type="ARBA" id="ARBA00024890"/>
    </source>
</evidence>
<evidence type="ECO:0000256" key="16">
    <source>
        <dbReference type="ARBA" id="ARBA00023242"/>
    </source>
</evidence>
<evidence type="ECO:0000256" key="8">
    <source>
        <dbReference type="ARBA" id="ARBA00022763"/>
    </source>
</evidence>
<dbReference type="InterPro" id="IPR014893">
    <property type="entry name" value="Ku_PK_bind"/>
</dbReference>
<keyword evidence="6" id="KW-0158">Chromosome</keyword>
<dbReference type="InParanoid" id="A0A165HZY1"/>
<evidence type="ECO:0000313" key="22">
    <source>
        <dbReference type="EMBL" id="KZF24158.1"/>
    </source>
</evidence>
<dbReference type="FunCoup" id="A0A165HZY1">
    <property type="interactions" value="124"/>
</dbReference>
<dbReference type="EC" id="3.6.4.12" evidence="4 19"/>
<evidence type="ECO:0000256" key="1">
    <source>
        <dbReference type="ARBA" id="ARBA00004123"/>
    </source>
</evidence>
<dbReference type="Proteomes" id="UP000076632">
    <property type="component" value="Unassembled WGS sequence"/>
</dbReference>
<dbReference type="FunFam" id="1.25.40.240:FF:000002">
    <property type="entry name" value="ATP-dependent DNA helicase II subunit 2"/>
    <property type="match status" value="1"/>
</dbReference>
<evidence type="ECO:0000256" key="5">
    <source>
        <dbReference type="ARBA" id="ARBA00021792"/>
    </source>
</evidence>
<dbReference type="PIRSF" id="PIRSF016570">
    <property type="entry name" value="Ku80"/>
    <property type="match status" value="1"/>
</dbReference>
<dbReference type="SUPFAM" id="SSF101420">
    <property type="entry name" value="C-terminal domain of Ku80"/>
    <property type="match status" value="1"/>
</dbReference>
<proteinExistence type="inferred from homology"/>
<evidence type="ECO:0000256" key="15">
    <source>
        <dbReference type="ARBA" id="ARBA00023204"/>
    </source>
</evidence>
<dbReference type="GO" id="GO:0005524">
    <property type="term" value="F:ATP binding"/>
    <property type="evidence" value="ECO:0007669"/>
    <property type="project" value="UniProtKB-UniRule"/>
</dbReference>
<keyword evidence="14 19" id="KW-0233">DNA recombination</keyword>
<dbReference type="Pfam" id="PF02735">
    <property type="entry name" value="Ku"/>
    <property type="match status" value="1"/>
</dbReference>
<dbReference type="FunFam" id="1.10.1600.10:FF:000002">
    <property type="entry name" value="X-ray repair cross-complementing protein 5"/>
    <property type="match status" value="1"/>
</dbReference>
<dbReference type="InterPro" id="IPR006164">
    <property type="entry name" value="DNA_bd_Ku70/Ku80"/>
</dbReference>
<dbReference type="OMA" id="WAMQYVW"/>
<keyword evidence="8 19" id="KW-0227">DNA damage</keyword>
<dbReference type="GO" id="GO:0000723">
    <property type="term" value="P:telomere maintenance"/>
    <property type="evidence" value="ECO:0007669"/>
    <property type="project" value="EnsemblFungi"/>
</dbReference>
<feature type="compositionally biased region" description="Polar residues" evidence="20">
    <location>
        <begin position="277"/>
        <end position="286"/>
    </location>
</feature>
<dbReference type="GO" id="GO:0016887">
    <property type="term" value="F:ATP hydrolysis activity"/>
    <property type="evidence" value="ECO:0007669"/>
    <property type="project" value="RHEA"/>
</dbReference>
<keyword evidence="10 19" id="KW-0347">Helicase</keyword>
<reference evidence="22 23" key="1">
    <citation type="journal article" date="2016" name="Fungal Biol.">
        <title>The genome of Xylona heveae provides a window into fungal endophytism.</title>
        <authorList>
            <person name="Gazis R."/>
            <person name="Kuo A."/>
            <person name="Riley R."/>
            <person name="LaButti K."/>
            <person name="Lipzen A."/>
            <person name="Lin J."/>
            <person name="Amirebrahimi M."/>
            <person name="Hesse C.N."/>
            <person name="Spatafora J.W."/>
            <person name="Henrissat B."/>
            <person name="Hainaut M."/>
            <person name="Grigoriev I.V."/>
            <person name="Hibbett D.S."/>
        </authorList>
    </citation>
    <scope>NUCLEOTIDE SEQUENCE [LARGE SCALE GENOMIC DNA]</scope>
    <source>
        <strain evidence="22 23">TC161</strain>
    </source>
</reference>
<evidence type="ECO:0000256" key="13">
    <source>
        <dbReference type="ARBA" id="ARBA00023125"/>
    </source>
</evidence>
<keyword evidence="11 19" id="KW-0067">ATP-binding</keyword>
<evidence type="ECO:0000256" key="20">
    <source>
        <dbReference type="SAM" id="MobiDB-lite"/>
    </source>
</evidence>
<dbReference type="GO" id="GO:0006303">
    <property type="term" value="P:double-strand break repair via nonhomologous end joining"/>
    <property type="evidence" value="ECO:0007669"/>
    <property type="project" value="EnsemblFungi"/>
</dbReference>
<evidence type="ECO:0000313" key="23">
    <source>
        <dbReference type="Proteomes" id="UP000076632"/>
    </source>
</evidence>
<protein>
    <recommendedName>
        <fullName evidence="5 19">ATP-dependent DNA helicase II subunit 2</fullName>
        <ecNumber evidence="4 19">3.6.4.12</ecNumber>
    </recommendedName>
</protein>
<dbReference type="Pfam" id="PF03731">
    <property type="entry name" value="Ku_N"/>
    <property type="match status" value="1"/>
</dbReference>
<dbReference type="SUPFAM" id="SSF100939">
    <property type="entry name" value="SPOC domain-like"/>
    <property type="match status" value="1"/>
</dbReference>
<dbReference type="GO" id="GO:0140445">
    <property type="term" value="C:chromosome, telomeric repeat region"/>
    <property type="evidence" value="ECO:0007669"/>
    <property type="project" value="EnsemblFungi"/>
</dbReference>
<dbReference type="FunFam" id="3.40.50.410:FF:000073">
    <property type="entry name" value="ATP-dependent DNA helicase II subunit 2"/>
    <property type="match status" value="1"/>
</dbReference>
<dbReference type="InterPro" id="IPR002035">
    <property type="entry name" value="VWF_A"/>
</dbReference>
<dbReference type="GO" id="GO:0043564">
    <property type="term" value="C:Ku70:Ku80 complex"/>
    <property type="evidence" value="ECO:0007669"/>
    <property type="project" value="InterPro"/>
</dbReference>
<dbReference type="InterPro" id="IPR036494">
    <property type="entry name" value="Ku_C_sf"/>
</dbReference>
<dbReference type="PROSITE" id="PS50234">
    <property type="entry name" value="VWFA"/>
    <property type="match status" value="1"/>
</dbReference>
<dbReference type="CDD" id="cd00873">
    <property type="entry name" value="KU80"/>
    <property type="match status" value="1"/>
</dbReference>
<dbReference type="Pfam" id="PF08785">
    <property type="entry name" value="Ku_PK_bind"/>
    <property type="match status" value="1"/>
</dbReference>
<dbReference type="InterPro" id="IPR024193">
    <property type="entry name" value="Ku80"/>
</dbReference>
<name>A0A165HZY1_XYLHT</name>
<comment type="similarity">
    <text evidence="3 19">Belongs to the ku80 family.</text>
</comment>
<evidence type="ECO:0000256" key="11">
    <source>
        <dbReference type="ARBA" id="ARBA00022840"/>
    </source>
</evidence>
<keyword evidence="23" id="KW-1185">Reference proteome</keyword>
<dbReference type="Gene3D" id="2.40.290.10">
    <property type="match status" value="1"/>
</dbReference>
<evidence type="ECO:0000256" key="14">
    <source>
        <dbReference type="ARBA" id="ARBA00023172"/>
    </source>
</evidence>
<dbReference type="FunFam" id="2.40.290.10:FF:000008">
    <property type="entry name" value="ATP-dependent DNA helicase II subunit 2"/>
    <property type="match status" value="1"/>
</dbReference>
<dbReference type="OrthoDB" id="30826at2759"/>
<evidence type="ECO:0000256" key="9">
    <source>
        <dbReference type="ARBA" id="ARBA00022801"/>
    </source>
</evidence>
<dbReference type="PANTHER" id="PTHR12604">
    <property type="entry name" value="KU AUTOANTIGEN DNA HELICASE"/>
    <property type="match status" value="1"/>
</dbReference>
<feature type="domain" description="VWFA" evidence="21">
    <location>
        <begin position="9"/>
        <end position="214"/>
    </location>
</feature>
<dbReference type="GO" id="GO:0006310">
    <property type="term" value="P:DNA recombination"/>
    <property type="evidence" value="ECO:0007669"/>
    <property type="project" value="UniProtKB-KW"/>
</dbReference>
<keyword evidence="12" id="KW-0779">Telomere</keyword>
<dbReference type="EMBL" id="KV407456">
    <property type="protein sequence ID" value="KZF24158.1"/>
    <property type="molecule type" value="Genomic_DNA"/>
</dbReference>
<evidence type="ECO:0000256" key="19">
    <source>
        <dbReference type="PIRNR" id="PIRNR016570"/>
    </source>
</evidence>
<evidence type="ECO:0000256" key="12">
    <source>
        <dbReference type="ARBA" id="ARBA00022895"/>
    </source>
</evidence>
<dbReference type="SMART" id="SM00559">
    <property type="entry name" value="Ku78"/>
    <property type="match status" value="1"/>
</dbReference>
<keyword evidence="7 19" id="KW-0547">Nucleotide-binding</keyword>
<dbReference type="Gene3D" id="1.10.1600.10">
    <property type="match status" value="1"/>
</dbReference>
<evidence type="ECO:0000256" key="18">
    <source>
        <dbReference type="ARBA" id="ARBA00047995"/>
    </source>
</evidence>
<keyword evidence="13 19" id="KW-0238">DNA-binding</keyword>
<dbReference type="InterPro" id="IPR005161">
    <property type="entry name" value="Ku_N"/>
</dbReference>
<dbReference type="Gene3D" id="3.40.50.410">
    <property type="entry name" value="von Willebrand factor, type A domain"/>
    <property type="match status" value="1"/>
</dbReference>
<comment type="function">
    <text evidence="17">Single-stranded DNA-dependent ATP-dependent helicase. Involved in non-homologous end joining (NHEJ) DNA double strand break repair. DNA-binding is sequence-independent but has a high affinity to nicks in double-stranded DNA and to the ends of duplex DNA. Binds to naturally occurring chromosomal ends, and therefore provides chromosomal end protection. Required also for telomere recombination to repair telomeric ends in the absence of telomerase. KU70, of the KU70/KU80 heterodimer, binds to the stem loop of TLC1, the RNA component of telomerase. Involved in telomere maintenance. Interacts with telomeric repeats and subtelomeric sequences thereby controlling telomere length and protecting against subtelomeric rearrangement. Maintains telomeric chromatin, which is involved in silencing the expression of genes located at the telomere. Required for mating-type switching.</text>
</comment>
<dbReference type="AlphaFoldDB" id="A0A165HZY1"/>
<feature type="region of interest" description="Disordered" evidence="20">
    <location>
        <begin position="260"/>
        <end position="297"/>
    </location>
</feature>
<keyword evidence="15 19" id="KW-0234">DNA repair</keyword>
<sequence>MLTMADKEATVYIVDVGASMGERHHGRSETDLDWALRYVWDKITSTVATGRKTATLGVVGLRTDDTTNELDSEEGYAHISVIQPISQILMPDLRSLRSALVPSSTNSGDAISALVIAIQMISTYCKKLKYRRKIILLTDARGSMETEDIDEITKKINEDNIELVILGVDFDDPEYGVKEEDKDPRKAQNEETLKSLTETCDGVFGTLQQAVDELGIPRIKSVRPVPSYKGQLTLGDPEKYDSAMSIDVERYPRTMVAKPPSASQFVTASNPADGDASIQSSATMAGSSDLGPSAGQAALTSVRNARTYQIEDSEAPGGKRDVDRDDLAKGYEYGRTAVHISETDENITKLETMASFDIIGFVPKDKYERYMHMSTTCIVIAQRTNDKAQMALSSLIHALWELESYAVARLVTKDDKSPLIVLLAPSIEADYECLLDVQLPFAEDVRSYRFPPLDRVQTVSGKVLTEHRNIPTRELQDAMDTYVDSMDLSTFGRDDEGNPAEFMPIEDTFSPVLHRIDQCVRWRAVHPAEPIPPPYEILTRFSRPPDDLVEQASDPLRDLIKIADVKKVSPRQKGRKRARDRTKPLSGLDVDELLGREKRTKISPENAVPEFKQMLETTEDLGAIQDASKQMSVIIENLIRHSVGDSGYGRAIEALNAMREELTALEEPTLYNDFVRSLKNKLLKGDLGGDRRDMWWEIRRNRVGLVDKKLSSRSEVSEEEAAQFYTSR</sequence>
<dbReference type="GO" id="GO:0003678">
    <property type="term" value="F:DNA helicase activity"/>
    <property type="evidence" value="ECO:0007669"/>
    <property type="project" value="UniProtKB-EC"/>
</dbReference>
<dbReference type="GO" id="GO:0003684">
    <property type="term" value="F:damaged DNA binding"/>
    <property type="evidence" value="ECO:0007669"/>
    <property type="project" value="InterPro"/>
</dbReference>
<evidence type="ECO:0000256" key="10">
    <source>
        <dbReference type="ARBA" id="ARBA00022806"/>
    </source>
</evidence>
<dbReference type="InterPro" id="IPR036465">
    <property type="entry name" value="vWFA_dom_sf"/>
</dbReference>
<evidence type="ECO:0000259" key="21">
    <source>
        <dbReference type="PROSITE" id="PS50234"/>
    </source>
</evidence>
<dbReference type="PANTHER" id="PTHR12604:SF4">
    <property type="entry name" value="X-RAY REPAIR CROSS-COMPLEMENTING PROTEIN 5"/>
    <property type="match status" value="1"/>
</dbReference>
<dbReference type="GO" id="GO:0042162">
    <property type="term" value="F:telomeric DNA binding"/>
    <property type="evidence" value="ECO:0007669"/>
    <property type="project" value="EnsemblFungi"/>
</dbReference>
<evidence type="ECO:0000256" key="4">
    <source>
        <dbReference type="ARBA" id="ARBA00012551"/>
    </source>
</evidence>
<dbReference type="InterPro" id="IPR016194">
    <property type="entry name" value="SPOC-like_C_dom_sf"/>
</dbReference>
<comment type="catalytic activity">
    <reaction evidence="18 19">
        <text>ATP + H2O = ADP + phosphate + H(+)</text>
        <dbReference type="Rhea" id="RHEA:13065"/>
        <dbReference type="ChEBI" id="CHEBI:15377"/>
        <dbReference type="ChEBI" id="CHEBI:15378"/>
        <dbReference type="ChEBI" id="CHEBI:30616"/>
        <dbReference type="ChEBI" id="CHEBI:43474"/>
        <dbReference type="ChEBI" id="CHEBI:456216"/>
        <dbReference type="EC" id="3.6.4.12"/>
    </reaction>
</comment>
<keyword evidence="16 19" id="KW-0539">Nucleus</keyword>
<evidence type="ECO:0000256" key="6">
    <source>
        <dbReference type="ARBA" id="ARBA00022454"/>
    </source>
</evidence>
<organism evidence="22 23">
    <name type="scientific">Xylona heveae (strain CBS 132557 / TC161)</name>
    <dbReference type="NCBI Taxonomy" id="1328760"/>
    <lineage>
        <taxon>Eukaryota</taxon>
        <taxon>Fungi</taxon>
        <taxon>Dikarya</taxon>
        <taxon>Ascomycota</taxon>
        <taxon>Pezizomycotina</taxon>
        <taxon>Xylonomycetes</taxon>
        <taxon>Xylonales</taxon>
        <taxon>Xylonaceae</taxon>
        <taxon>Xylona</taxon>
    </lineage>
</organism>
<accession>A0A165HZY1</accession>
<gene>
    <name evidence="22" type="ORF">L228DRAFT_90829</name>
</gene>
<dbReference type="Gene3D" id="1.25.40.240">
    <property type="entry name" value="Ku, C-terminal domain"/>
    <property type="match status" value="1"/>
</dbReference>